<dbReference type="AlphaFoldDB" id="A0AAD9RX53"/>
<feature type="compositionally biased region" description="Gly residues" evidence="1">
    <location>
        <begin position="86"/>
        <end position="97"/>
    </location>
</feature>
<evidence type="ECO:0000313" key="3">
    <source>
        <dbReference type="Proteomes" id="UP001258017"/>
    </source>
</evidence>
<accession>A0AAD9RX53</accession>
<gene>
    <name evidence="2" type="ORF">KPH14_003686</name>
</gene>
<feature type="compositionally biased region" description="Basic residues" evidence="1">
    <location>
        <begin position="197"/>
        <end position="232"/>
    </location>
</feature>
<dbReference type="EMBL" id="JAIFRP010000006">
    <property type="protein sequence ID" value="KAK2587557.1"/>
    <property type="molecule type" value="Genomic_DNA"/>
</dbReference>
<reference evidence="2" key="1">
    <citation type="submission" date="2021-08" db="EMBL/GenBank/DDBJ databases">
        <authorList>
            <person name="Misof B."/>
            <person name="Oliver O."/>
            <person name="Podsiadlowski L."/>
            <person name="Donath A."/>
            <person name="Peters R."/>
            <person name="Mayer C."/>
            <person name="Rust J."/>
            <person name="Gunkel S."/>
            <person name="Lesny P."/>
            <person name="Martin S."/>
            <person name="Oeyen J.P."/>
            <person name="Petersen M."/>
            <person name="Panagiotis P."/>
            <person name="Wilbrandt J."/>
            <person name="Tanja T."/>
        </authorList>
    </citation>
    <scope>NUCLEOTIDE SEQUENCE</scope>
    <source>
        <strain evidence="2">GBR_01_08_01A</strain>
        <tissue evidence="2">Thorax + abdomen</tissue>
    </source>
</reference>
<evidence type="ECO:0000256" key="1">
    <source>
        <dbReference type="SAM" id="MobiDB-lite"/>
    </source>
</evidence>
<proteinExistence type="predicted"/>
<sequence>MTTSWEIPNVKKGLEGWCASGARGGRSTSATTTETRERVFHPLLERAAWWNLEGKILRRVGIRSAARGGGVLIYPPPSQQYHHQRGGGGGGGGGGGKGSWLGEVIDADEVRSSITTYFHSYPFVPGGAVPLPPPLINSINNAAAAAVTPGLVGHLFAAGQQAACNLACTCNRTASIVANCNPHHHHHQQQQQQQQQQHHHHQQQHHHQQHHHHHHHQQQHQQHHPHHHHHHQQQQQQYHRNLATTAAVLLQPIEHIKDTMVSSLDDPSLDLIQARKEPIWRSSTRY</sequence>
<evidence type="ECO:0000313" key="2">
    <source>
        <dbReference type="EMBL" id="KAK2587557.1"/>
    </source>
</evidence>
<name>A0AAD9RX53_9HYME</name>
<organism evidence="2 3">
    <name type="scientific">Odynerus spinipes</name>
    <dbReference type="NCBI Taxonomy" id="1348599"/>
    <lineage>
        <taxon>Eukaryota</taxon>
        <taxon>Metazoa</taxon>
        <taxon>Ecdysozoa</taxon>
        <taxon>Arthropoda</taxon>
        <taxon>Hexapoda</taxon>
        <taxon>Insecta</taxon>
        <taxon>Pterygota</taxon>
        <taxon>Neoptera</taxon>
        <taxon>Endopterygota</taxon>
        <taxon>Hymenoptera</taxon>
        <taxon>Apocrita</taxon>
        <taxon>Aculeata</taxon>
        <taxon>Vespoidea</taxon>
        <taxon>Vespidae</taxon>
        <taxon>Eumeninae</taxon>
        <taxon>Odynerus</taxon>
    </lineage>
</organism>
<feature type="region of interest" description="Disordered" evidence="1">
    <location>
        <begin position="182"/>
        <end position="239"/>
    </location>
</feature>
<protein>
    <submittedName>
        <fullName evidence="2">Uncharacterized protein</fullName>
    </submittedName>
</protein>
<dbReference type="Proteomes" id="UP001258017">
    <property type="component" value="Unassembled WGS sequence"/>
</dbReference>
<comment type="caution">
    <text evidence="2">The sequence shown here is derived from an EMBL/GenBank/DDBJ whole genome shotgun (WGS) entry which is preliminary data.</text>
</comment>
<reference evidence="2" key="2">
    <citation type="journal article" date="2023" name="Commun. Biol.">
        <title>Intrasexual cuticular hydrocarbon dimorphism in a wasp sheds light on hydrocarbon biosynthesis genes in Hymenoptera.</title>
        <authorList>
            <person name="Moris V.C."/>
            <person name="Podsiadlowski L."/>
            <person name="Martin S."/>
            <person name="Oeyen J.P."/>
            <person name="Donath A."/>
            <person name="Petersen M."/>
            <person name="Wilbrandt J."/>
            <person name="Misof B."/>
            <person name="Liedtke D."/>
            <person name="Thamm M."/>
            <person name="Scheiner R."/>
            <person name="Schmitt T."/>
            <person name="Niehuis O."/>
        </authorList>
    </citation>
    <scope>NUCLEOTIDE SEQUENCE</scope>
    <source>
        <strain evidence="2">GBR_01_08_01A</strain>
    </source>
</reference>
<keyword evidence="3" id="KW-1185">Reference proteome</keyword>
<feature type="region of interest" description="Disordered" evidence="1">
    <location>
        <begin position="78"/>
        <end position="97"/>
    </location>
</feature>